<sequence>MSQEEPVPESYSQHVRCALSSGNPYSEASTSSAEDKRGCISENSEKVFWTSPSFLRKLKGCCSFVDSEITSQQFLSSLFLFLFNYGNL</sequence>
<reference evidence="1" key="1">
    <citation type="submission" date="2020-08" db="EMBL/GenBank/DDBJ databases">
        <title>Multicomponent nature underlies the extraordinary mechanical properties of spider dragline silk.</title>
        <authorList>
            <person name="Kono N."/>
            <person name="Nakamura H."/>
            <person name="Mori M."/>
            <person name="Yoshida Y."/>
            <person name="Ohtoshi R."/>
            <person name="Malay A.D."/>
            <person name="Moran D.A.P."/>
            <person name="Tomita M."/>
            <person name="Numata K."/>
            <person name="Arakawa K."/>
        </authorList>
    </citation>
    <scope>NUCLEOTIDE SEQUENCE</scope>
</reference>
<gene>
    <name evidence="1" type="ORF">NPIL_616811</name>
</gene>
<keyword evidence="2" id="KW-1185">Reference proteome</keyword>
<dbReference type="AlphaFoldDB" id="A0A8X6P9F6"/>
<accession>A0A8X6P9F6</accession>
<name>A0A8X6P9F6_NEPPI</name>
<comment type="caution">
    <text evidence="1">The sequence shown here is derived from an EMBL/GenBank/DDBJ whole genome shotgun (WGS) entry which is preliminary data.</text>
</comment>
<dbReference type="Proteomes" id="UP000887013">
    <property type="component" value="Unassembled WGS sequence"/>
</dbReference>
<evidence type="ECO:0000313" key="2">
    <source>
        <dbReference type="Proteomes" id="UP000887013"/>
    </source>
</evidence>
<proteinExistence type="predicted"/>
<organism evidence="1 2">
    <name type="scientific">Nephila pilipes</name>
    <name type="common">Giant wood spider</name>
    <name type="synonym">Nephila maculata</name>
    <dbReference type="NCBI Taxonomy" id="299642"/>
    <lineage>
        <taxon>Eukaryota</taxon>
        <taxon>Metazoa</taxon>
        <taxon>Ecdysozoa</taxon>
        <taxon>Arthropoda</taxon>
        <taxon>Chelicerata</taxon>
        <taxon>Arachnida</taxon>
        <taxon>Araneae</taxon>
        <taxon>Araneomorphae</taxon>
        <taxon>Entelegynae</taxon>
        <taxon>Araneoidea</taxon>
        <taxon>Nephilidae</taxon>
        <taxon>Nephila</taxon>
    </lineage>
</organism>
<protein>
    <submittedName>
        <fullName evidence="1">Uncharacterized protein</fullName>
    </submittedName>
</protein>
<dbReference type="EMBL" id="BMAW01112533">
    <property type="protein sequence ID" value="GFT53004.1"/>
    <property type="molecule type" value="Genomic_DNA"/>
</dbReference>
<evidence type="ECO:0000313" key="1">
    <source>
        <dbReference type="EMBL" id="GFT53004.1"/>
    </source>
</evidence>